<dbReference type="Gene3D" id="3.40.1160.10">
    <property type="entry name" value="Acetylglutamate kinase-like"/>
    <property type="match status" value="1"/>
</dbReference>
<evidence type="ECO:0000256" key="3">
    <source>
        <dbReference type="ARBA" id="ARBA00022741"/>
    </source>
</evidence>
<dbReference type="CDD" id="cd04868">
    <property type="entry name" value="ACT_AK-like"/>
    <property type="match status" value="1"/>
</dbReference>
<dbReference type="Pfam" id="PF22468">
    <property type="entry name" value="ACT_9"/>
    <property type="match status" value="1"/>
</dbReference>
<feature type="domain" description="ACT" evidence="9">
    <location>
        <begin position="336"/>
        <end position="392"/>
    </location>
</feature>
<comment type="similarity">
    <text evidence="1 7">Belongs to the aspartokinase family.</text>
</comment>
<dbReference type="InterPro" id="IPR002912">
    <property type="entry name" value="ACT_dom"/>
</dbReference>
<evidence type="ECO:0000256" key="8">
    <source>
        <dbReference type="RuleBase" id="RU004249"/>
    </source>
</evidence>
<name>A0AAV3T7B7_9EURY</name>
<keyword evidence="8" id="KW-0028">Amino-acid biosynthesis</keyword>
<organism evidence="10 11">
    <name type="scientific">Natronoarchaeum mannanilyticum</name>
    <dbReference type="NCBI Taxonomy" id="926360"/>
    <lineage>
        <taxon>Archaea</taxon>
        <taxon>Methanobacteriati</taxon>
        <taxon>Methanobacteriota</taxon>
        <taxon>Stenosarchaea group</taxon>
        <taxon>Halobacteria</taxon>
        <taxon>Halobacteriales</taxon>
        <taxon>Natronoarchaeaceae</taxon>
    </lineage>
</organism>
<accession>A0AAV3T7B7</accession>
<dbReference type="SUPFAM" id="SSF55021">
    <property type="entry name" value="ACT-like"/>
    <property type="match status" value="2"/>
</dbReference>
<dbReference type="InterPro" id="IPR001048">
    <property type="entry name" value="Asp/Glu/Uridylate_kinase"/>
</dbReference>
<reference evidence="10 11" key="1">
    <citation type="journal article" date="2019" name="Int. J. Syst. Evol. Microbiol.">
        <title>The Global Catalogue of Microorganisms (GCM) 10K type strain sequencing project: providing services to taxonomists for standard genome sequencing and annotation.</title>
        <authorList>
            <consortium name="The Broad Institute Genomics Platform"/>
            <consortium name="The Broad Institute Genome Sequencing Center for Infectious Disease"/>
            <person name="Wu L."/>
            <person name="Ma J."/>
        </authorList>
    </citation>
    <scope>NUCLEOTIDE SEQUENCE [LARGE SCALE GENOMIC DNA]</scope>
    <source>
        <strain evidence="10 11">JCM 16328</strain>
    </source>
</reference>
<evidence type="ECO:0000313" key="11">
    <source>
        <dbReference type="Proteomes" id="UP001500420"/>
    </source>
</evidence>
<dbReference type="PANTHER" id="PTHR21499:SF70">
    <property type="entry name" value="ASPARTOKINASE"/>
    <property type="match status" value="1"/>
</dbReference>
<dbReference type="EC" id="2.7.2.4" evidence="7"/>
<keyword evidence="11" id="KW-1185">Reference proteome</keyword>
<dbReference type="InterPro" id="IPR045865">
    <property type="entry name" value="ACT-like_dom_sf"/>
</dbReference>
<evidence type="ECO:0000256" key="1">
    <source>
        <dbReference type="ARBA" id="ARBA00010122"/>
    </source>
</evidence>
<dbReference type="EMBL" id="BAAADV010000001">
    <property type="protein sequence ID" value="GAA0668072.1"/>
    <property type="molecule type" value="Genomic_DNA"/>
</dbReference>
<dbReference type="GO" id="GO:0004072">
    <property type="term" value="F:aspartate kinase activity"/>
    <property type="evidence" value="ECO:0007669"/>
    <property type="project" value="UniProtKB-EC"/>
</dbReference>
<keyword evidence="5" id="KW-0067">ATP-binding</keyword>
<comment type="caution">
    <text evidence="10">The sequence shown here is derived from an EMBL/GenBank/DDBJ whole genome shotgun (WGS) entry which is preliminary data.</text>
</comment>
<dbReference type="Proteomes" id="UP001500420">
    <property type="component" value="Unassembled WGS sequence"/>
</dbReference>
<evidence type="ECO:0000313" key="10">
    <source>
        <dbReference type="EMBL" id="GAA0668072.1"/>
    </source>
</evidence>
<dbReference type="PROSITE" id="PS51671">
    <property type="entry name" value="ACT"/>
    <property type="match status" value="2"/>
</dbReference>
<keyword evidence="3" id="KW-0547">Nucleotide-binding</keyword>
<comment type="pathway">
    <text evidence="8">Amino-acid biosynthesis; L-methionine biosynthesis via de novo pathway; L-homoserine from L-aspartate: step 1/3.</text>
</comment>
<dbReference type="CDD" id="cd04234">
    <property type="entry name" value="AAK_AK"/>
    <property type="match status" value="1"/>
</dbReference>
<evidence type="ECO:0000256" key="7">
    <source>
        <dbReference type="RuleBase" id="RU003448"/>
    </source>
</evidence>
<dbReference type="PANTHER" id="PTHR21499">
    <property type="entry name" value="ASPARTATE KINASE"/>
    <property type="match status" value="1"/>
</dbReference>
<evidence type="ECO:0000256" key="4">
    <source>
        <dbReference type="ARBA" id="ARBA00022777"/>
    </source>
</evidence>
<comment type="catalytic activity">
    <reaction evidence="6 7">
        <text>L-aspartate + ATP = 4-phospho-L-aspartate + ADP</text>
        <dbReference type="Rhea" id="RHEA:23776"/>
        <dbReference type="ChEBI" id="CHEBI:29991"/>
        <dbReference type="ChEBI" id="CHEBI:30616"/>
        <dbReference type="ChEBI" id="CHEBI:57535"/>
        <dbReference type="ChEBI" id="CHEBI:456216"/>
        <dbReference type="EC" id="2.7.2.4"/>
    </reaction>
</comment>
<comment type="pathway">
    <text evidence="8">Amino-acid biosynthesis; L-threonine biosynthesis; L-threonine from L-aspartate: step 1/5.</text>
</comment>
<dbReference type="GO" id="GO:0009090">
    <property type="term" value="P:homoserine biosynthetic process"/>
    <property type="evidence" value="ECO:0007669"/>
    <property type="project" value="TreeGrafter"/>
</dbReference>
<dbReference type="InterPro" id="IPR018042">
    <property type="entry name" value="Aspartate_kinase_CS"/>
</dbReference>
<evidence type="ECO:0000256" key="5">
    <source>
        <dbReference type="ARBA" id="ARBA00022840"/>
    </source>
</evidence>
<gene>
    <name evidence="10" type="ORF">GCM10009020_12240</name>
</gene>
<dbReference type="NCBIfam" id="NF005159">
    <property type="entry name" value="PRK06635.2-3"/>
    <property type="match status" value="1"/>
</dbReference>
<dbReference type="CDD" id="cd02116">
    <property type="entry name" value="ACT"/>
    <property type="match status" value="1"/>
</dbReference>
<dbReference type="InterPro" id="IPR001341">
    <property type="entry name" value="Asp_kinase"/>
</dbReference>
<dbReference type="PROSITE" id="PS00324">
    <property type="entry name" value="ASPARTOKINASE"/>
    <property type="match status" value="1"/>
</dbReference>
<keyword evidence="2 7" id="KW-0808">Transferase</keyword>
<dbReference type="Gene3D" id="3.30.70.260">
    <property type="match status" value="2"/>
</dbReference>
<dbReference type="RefSeq" id="WP_343773033.1">
    <property type="nucleotide sequence ID" value="NZ_BAAADV010000001.1"/>
</dbReference>
<dbReference type="InterPro" id="IPR054352">
    <property type="entry name" value="ACT_Aspartokinase"/>
</dbReference>
<dbReference type="SUPFAM" id="SSF53633">
    <property type="entry name" value="Carbamate kinase-like"/>
    <property type="match status" value="1"/>
</dbReference>
<evidence type="ECO:0000256" key="2">
    <source>
        <dbReference type="ARBA" id="ARBA00022679"/>
    </source>
</evidence>
<dbReference type="Pfam" id="PF00696">
    <property type="entry name" value="AA_kinase"/>
    <property type="match status" value="1"/>
</dbReference>
<dbReference type="InterPro" id="IPR036393">
    <property type="entry name" value="AceGlu_kinase-like_sf"/>
</dbReference>
<sequence>MRVVAKFGGTSLGSGDRIDRAADSIAKAVEEGHEIAVVASAMGSTTDELLDEISFETEPADRAEIVSMGERTSVRMLKAALAARGVEAMFLEPGSDLWPVLTDAAGEVDVEETRERAAEIASRMDGVVPVITGFLAESHDGSVTTLGRGGSDTTAVMLGKYMDADEVVIVTDVEGVMTGDPRVVEGARNVGEITVDELRNLSFRGAEVVAPSALAYKGGNMGVRVVHYQHGDLLTGGTRIEGEFSSLVDMRDQPLACMTVAGRAIRNSPGVLQELTTALGEADVNVDAIASGMDSITFYVDETLAEDAEAVLHREVVDQEPLSSVTVEDGIAVIRITGGELPNQPGILSEIINPLTQAEINLLDVITSATSVAIFVEWDDREEALEIMQNRF</sequence>
<evidence type="ECO:0000259" key="9">
    <source>
        <dbReference type="PROSITE" id="PS51671"/>
    </source>
</evidence>
<feature type="domain" description="ACT" evidence="9">
    <location>
        <begin position="260"/>
        <end position="332"/>
    </location>
</feature>
<dbReference type="NCBIfam" id="TIGR00657">
    <property type="entry name" value="asp_kinases"/>
    <property type="match status" value="1"/>
</dbReference>
<dbReference type="InterPro" id="IPR027795">
    <property type="entry name" value="CASTOR_ACT_dom"/>
</dbReference>
<dbReference type="AlphaFoldDB" id="A0AAV3T7B7"/>
<dbReference type="NCBIfam" id="NF005160">
    <property type="entry name" value="PRK06635.2-4"/>
    <property type="match status" value="1"/>
</dbReference>
<protein>
    <recommendedName>
        <fullName evidence="7">Aspartokinase</fullName>
        <ecNumber evidence="7">2.7.2.4</ecNumber>
    </recommendedName>
</protein>
<dbReference type="GO" id="GO:0005524">
    <property type="term" value="F:ATP binding"/>
    <property type="evidence" value="ECO:0007669"/>
    <property type="project" value="UniProtKB-KW"/>
</dbReference>
<dbReference type="GO" id="GO:0009089">
    <property type="term" value="P:lysine biosynthetic process via diaminopimelate"/>
    <property type="evidence" value="ECO:0007669"/>
    <property type="project" value="InterPro"/>
</dbReference>
<dbReference type="Pfam" id="PF13840">
    <property type="entry name" value="ACT_7"/>
    <property type="match status" value="1"/>
</dbReference>
<keyword evidence="4 7" id="KW-0418">Kinase</keyword>
<proteinExistence type="inferred from homology"/>
<dbReference type="GO" id="GO:0005829">
    <property type="term" value="C:cytosol"/>
    <property type="evidence" value="ECO:0007669"/>
    <property type="project" value="TreeGrafter"/>
</dbReference>
<dbReference type="InterPro" id="IPR005260">
    <property type="entry name" value="Asp_kin_monofn"/>
</dbReference>
<dbReference type="PIRSF" id="PIRSF000726">
    <property type="entry name" value="Asp_kin"/>
    <property type="match status" value="1"/>
</dbReference>
<comment type="pathway">
    <text evidence="8">Amino-acid biosynthesis; L-lysine biosynthesis via DAP pathway; (S)-tetrahydrodipicolinate from L-aspartate: step 1/4.</text>
</comment>
<evidence type="ECO:0000256" key="6">
    <source>
        <dbReference type="ARBA" id="ARBA00047872"/>
    </source>
</evidence>